<keyword evidence="3" id="KW-1185">Reference proteome</keyword>
<dbReference type="EMBL" id="FCOJ02000069">
    <property type="protein sequence ID" value="SAK89203.1"/>
    <property type="molecule type" value="Genomic_DNA"/>
</dbReference>
<dbReference type="AlphaFoldDB" id="A0A158D3Z0"/>
<protein>
    <submittedName>
        <fullName evidence="2">Uncharacterized protein</fullName>
    </submittedName>
</protein>
<comment type="caution">
    <text evidence="2">The sequence shown here is derived from an EMBL/GenBank/DDBJ whole genome shotgun (WGS) entry which is preliminary data.</text>
</comment>
<gene>
    <name evidence="2" type="ORF">AWB82_06239</name>
</gene>
<feature type="transmembrane region" description="Helical" evidence="1">
    <location>
        <begin position="108"/>
        <end position="130"/>
    </location>
</feature>
<keyword evidence="1" id="KW-0472">Membrane</keyword>
<dbReference type="Proteomes" id="UP000054596">
    <property type="component" value="Unassembled WGS sequence"/>
</dbReference>
<keyword evidence="1" id="KW-1133">Transmembrane helix</keyword>
<proteinExistence type="predicted"/>
<accession>A0A158D3Z0</accession>
<evidence type="ECO:0000313" key="3">
    <source>
        <dbReference type="Proteomes" id="UP000054596"/>
    </source>
</evidence>
<sequence length="167" mass="17703">MKVSHIATIAFLSASAIGLTAAVSLVARQFTIERSTVQVVVDTTIAARLQGLSDALDHVPVAERPSLLSKFGFKDETALVAALSAQGRELSCAEQIRAAELALNDKRLAALLAACGFGAIVSIMGVVTIYDAHVTRSRRLSKSVTIAASRAPMLMGSACRRKLRRLL</sequence>
<organism evidence="2 3">
    <name type="scientific">Caballeronia glebae</name>
    <dbReference type="NCBI Taxonomy" id="1777143"/>
    <lineage>
        <taxon>Bacteria</taxon>
        <taxon>Pseudomonadati</taxon>
        <taxon>Pseudomonadota</taxon>
        <taxon>Betaproteobacteria</taxon>
        <taxon>Burkholderiales</taxon>
        <taxon>Burkholderiaceae</taxon>
        <taxon>Caballeronia</taxon>
    </lineage>
</organism>
<keyword evidence="1" id="KW-0812">Transmembrane</keyword>
<reference evidence="2" key="1">
    <citation type="submission" date="2016-01" db="EMBL/GenBank/DDBJ databases">
        <authorList>
            <person name="Peeters C."/>
        </authorList>
    </citation>
    <scope>NUCLEOTIDE SEQUENCE [LARGE SCALE GENOMIC DNA]</scope>
    <source>
        <strain evidence="2">LMG 29325</strain>
    </source>
</reference>
<dbReference type="STRING" id="1777143.AWB82_06239"/>
<evidence type="ECO:0000256" key="1">
    <source>
        <dbReference type="SAM" id="Phobius"/>
    </source>
</evidence>
<name>A0A158D3Z0_9BURK</name>
<evidence type="ECO:0000313" key="2">
    <source>
        <dbReference type="EMBL" id="SAK89203.1"/>
    </source>
</evidence>